<feature type="domain" description="RapA2 cadherin-like" evidence="2">
    <location>
        <begin position="979"/>
        <end position="1054"/>
    </location>
</feature>
<feature type="domain" description="RapA2 cadherin-like" evidence="2">
    <location>
        <begin position="1190"/>
        <end position="1262"/>
    </location>
</feature>
<keyword evidence="5" id="KW-1185">Reference proteome</keyword>
<dbReference type="SUPFAM" id="SSF51120">
    <property type="entry name" value="beta-Roll"/>
    <property type="match status" value="1"/>
</dbReference>
<feature type="domain" description="RapA2 cadherin-like" evidence="2">
    <location>
        <begin position="1297"/>
        <end position="1367"/>
    </location>
</feature>
<feature type="domain" description="RapA2 cadherin-like" evidence="2">
    <location>
        <begin position="246"/>
        <end position="312"/>
    </location>
</feature>
<feature type="domain" description="RapA2 cadherin-like" evidence="2">
    <location>
        <begin position="2060"/>
        <end position="2145"/>
    </location>
</feature>
<dbReference type="GeneID" id="41110281"/>
<feature type="domain" description="RapA2 cadherin-like" evidence="2">
    <location>
        <begin position="3085"/>
        <end position="3157"/>
    </location>
</feature>
<reference evidence="4" key="1">
    <citation type="submission" date="2011-08" db="EMBL/GenBank/DDBJ databases">
        <authorList>
            <person name="Hoffman M."/>
            <person name="Strain E.A."/>
            <person name="Brown E."/>
            <person name="Allard M.W."/>
        </authorList>
    </citation>
    <scope>NUCLEOTIDE SEQUENCE</scope>
    <source>
        <strain evidence="4">ATCC 19109</strain>
    </source>
</reference>
<protein>
    <submittedName>
        <fullName evidence="4">Iron-regulated protein FrpC</fullName>
    </submittedName>
</protein>
<dbReference type="KEGG" id="vtu:IX91_23295"/>
<evidence type="ECO:0000256" key="1">
    <source>
        <dbReference type="SAM" id="MobiDB-lite"/>
    </source>
</evidence>
<feature type="domain" description="RapA2 cadherin-like" evidence="2">
    <location>
        <begin position="876"/>
        <end position="949"/>
    </location>
</feature>
<evidence type="ECO:0000313" key="6">
    <source>
        <dbReference type="Proteomes" id="UP000030071"/>
    </source>
</evidence>
<dbReference type="EMBL" id="CP009355">
    <property type="protein sequence ID" value="AIW17010.1"/>
    <property type="molecule type" value="Genomic_DNA"/>
</dbReference>
<name>F9TAY1_9VIBR</name>
<dbReference type="InterPro" id="IPR013783">
    <property type="entry name" value="Ig-like_fold"/>
</dbReference>
<feature type="domain" description="RapA2 cadherin-like" evidence="2">
    <location>
        <begin position="1850"/>
        <end position="1917"/>
    </location>
</feature>
<dbReference type="Gene3D" id="2.60.40.10">
    <property type="entry name" value="Immunoglobulins"/>
    <property type="match status" value="22"/>
</dbReference>
<dbReference type="eggNOG" id="COG2931">
    <property type="taxonomic scope" value="Bacteria"/>
</dbReference>
<proteinExistence type="predicted"/>
<sequence>MKQSLSLPEGAQIAVDKDGNVRVLPLGLPPRPEEIVITQSDLDSLPELRKAFVESPEPSPPFVSEVEDVTRLLEQGLDPTALSEFSPAAGGSNGASLTLSQSIEREGVEKLAKTEFETRGLDKEQGEKQRVSLFDDPAYKATNQSPQVFNEQRTFTEESGFNLVSPLIPFDVNGEVLSITVTELPTKGFISHFDGTPIIIGETLTIEQLENICFHAPEECQEGDVAGLFSYSVDDGVGAFNSVQQASIQILLQPLNDAPVAFDSVETVIENQRLEGRLPQGEDVDGTIASYQLVANPELGGVTVNSDGSFVFETGTDFDFLSEGDTTQVSFLYSVTDDGGLDSELQTVTITVTGVNDAAVIAGVDFGQVVEDSQGVKLTDSGQLTVTDVDGEQEEAFGTNSVVPAAGVLGLLEIDETGLWQYSVDNADVQYLGEGETKQEIFTVSSVDGTEHTVTVTIIGVNDAAVIAGQDTGSVKEDESTPLLTESGTLTISDVDGADEELFVPASLTAPESAIGTLTIDENGQWNFELDNSSIQYLGEGETITQVYTVESIDGTSHSITIQIIGTNDAAVITGDDIGTVTEDESTPQLIDTGSLRISDVDGEDEELFVAATGITSAGVLGSLAITQDGDWTYTVDNADVQYLAEGETKVETFTVESLDGTEHTVTVTIIGVNDSAEIAGDDVGAVTEDDDTPLLTDSGTLTISDADDGEAEFKPSSVVASAGALGSLSIDAAGNWDYQVDNADVQYLGEGETKVETFTIESLDGTEHTITVTITGVNDSAEIAGDDVGAVTEDEDTPLLTDSGTLTISDADTGEAEFKPTSVVASAGALGALTIDESGNWDYLVANDSVQYLGDGETKAETFTVESLDGTQHIITVTITGVNDSAVIAGVDTGEVTEDDSNPLLTDSGTLTISDADTGEAEFKPSSVVASAGALGSLTIDDSGNWEYQVDNADVQYLAEGETKVETFTVESLDGTEQTITVTIIGVNDSAEIAGDDVGAVTEDDDTPLLTDSGTLTISDADSGEAEFKPSSVVASAGALGLLTIDAAGNWDYQVDNADVQYLGEGETKVETFTVESLDGTQHTITVTITGVNDSAVISGDDVGTVTEDESTPQLIDTGSLRISDVDGADEELFVAATDITSAGALGSLDITQDGDWTYTVDNADVQYLAEGETKVETFTVESLDGTQHTVTVTIVGTNDIPTMLGDLTGEVKEETTLQTTGTLTPVDVDNGATHTWALVGETDSTYGSISIDGATGEWTYTLDNNAAQPLAEGQEVQETFVVEVDDGLGGTSQQNIVITIEGTNDDPVISGDDSGNTVEDLMLVADGVLSVDDIDVTDTHTWSIQGTGQGSYGSITINQNGEWEYTLDPSLTQSLEHGELYEEQTFTAIVNDGNGGTDSFEIDIDILGQNDAPNISGRSTRTIWEDDGSGVRSGTLNTGDPDVNEAHTWSIVGDPDGQFGSLTINQNGVWTYTLDTNATQSANTQALSLNQNVKEYFTVQVVDKHNQVDTKQVVVTVKGRNDAPEIDGVLVGTVTEDDALPVTTSGQLNHNDVDGLDDHVWSLQTNQGQYGSLQIDVNGEWTYTLTNGHSAVQALLPGETLTETFLVTVTDDTNDNKSSNNASDTEAITITIEGSNDTPSITGGTTGSVIEDTPAKSSATGKLLALDIDTNDAHSWKVVGEDINGEASGLYGILTVDDNGQWLYQLDSTRWSTQSIPPGTTEVDTFEVEVTDINGATETITVDISVAGVNTTPDIVLGDTPTIVEDDAPSTISGTFGSGDPDVGDSALWSVISSGSYGNFVLDSTGGWVYTLDNGNNAVNRLDEGDLLQDTVQIKVVDRFGEVSIKDFTIDIEGNNDGPSIKGDVAKTIREDTASFNGQLQDGDPDAHDTHLWSPSNLVGSYGSFTMTSSGAWVYSLNNALDEIQELNPNQTLQENFTVEVVDSYGEIDSRDVVITIRGTNDLPTVSGDIAGTFVEDQASPDITGVMILSDIDDADTPSFIANSYQGNFGQFDINQAGEWSFTAYPDSLDAMKREEVVSEVFTVIAEDDFGGVITQYVTINIEGTNDVPVITGDSSGSVIEDGANFGAIDFSSTSGQLTSSDVDKDSSVVSWAIENGTDPGDAEYGIGTYGTLSLGNDGQWVYQLNNSDPDTQALNLGDVGQETFYVSATDNDGGVSEWHQITIDVYGQDENGSGGGGSGAGTDLGDLSTTLIEDVTTVTDGMVPVLPGNNNITGVTPISGGIFGTLIDGSGQTGVAGRQWQYTLDNSSDLVQSLSEGQQVTETWRIDTNQGYYTMEVVIEGTNDDPVITFTDSPITEPAPGVTVQVGEVTDEVSPQASGVLGVDDPDNGDTHTWSLDPTTPASGTYGNLTLDADSGEWVYVLADNAAVNNLAHGETATETFIVTVTDSELATDTRTITLQVTGVGEDVVVVDPVIETLTMTEDVDDQDGSDDGVYTASGSLAAPTDLGDNPTWTLVDGSGQYGSISVDTSGNWVYTLNNSSNAVQSLQTGETVQDTFTLYVVDEHGKTVVNGSGQPQLMEFTVDVQGSNDAPNITGDLAESINADNTSPLSGTVQPGDVDTNDSHNWSLESVPQYGAFSLMWMWNGASGEWSYDLDTTRNDLIELNGRDSAPVTETITVKVVDSLGLESEKDIVITINGVNDAPTISGDASATLSEDGVLTQTKQLIGDDVDIGDTVTFDAKSLNGTYGLFTIDAAGEWSYTIYNDQPHIQALAENEVVTESFTVFATDDLGAEVSQVVTVTVTGSNDVPVLSGDVQGIVQEASGSSASGKLVVSDADVGDSATFSIVSNGILGTLQVNAQGEWTYVVDDTAPAVNALAVGESTTDTIQVKATDDENGESNIVDITITINGTNDAPDIVAIATQEVTEDTLLTLSGTFDSGDPDTSDPHFWSVISSDARGTLTVNQTTGAWDFELNNTHADIQSLAAGETLMLSYTIQVMDELDETDTQVVEFEVTGTNGALSVVTSSSTLTETINADSTITSASGNIVIDDEDTSDTHTFALTGDVQVLTSSFGEMTIDRTTGAWNYTLNAAVGLLLKDELVSDTFTVTIDDQNGGVITQVLTVNIQGTDDAPVITGSASGDVKEGYINEASGQLSATDTETDIGDLTWQLVSNSVGQYGTLSFNPTTGEWDYQLTPGSTNDLVASATDTDEFTVQVSDGVKTTQQVIAITVIGNVAQQGGIGFDLLQASSADEWLWGGPNDGSDAGQTDSFAWSDSTVGTSAQSGTDYVKDFDAGEDIIDLSGFVNVNDVWQSVSVAQQVNIDEVGTDTQISLFDSNQDLVQTITLQDVLISELASEDTSGMTQAELLSTLVSDQAITISQTYGHEGDDTLTGSASDDILLGGLGEDTFVMLSENAGTALNPTQDTLADFSVSDDIIDLSDLLPDAPSMNDLFASIDASVVDDINDPNDDAYTLLQVIDENGGQTNIKINDMGYSELGLGAGATDDAIVTALVEQLKVLQVET</sequence>
<dbReference type="PATRIC" id="fig|1051646.9.peg.4586"/>
<feature type="domain" description="RapA2 cadherin-like" evidence="2">
    <location>
        <begin position="664"/>
        <end position="739"/>
    </location>
</feature>
<dbReference type="Proteomes" id="UP000030071">
    <property type="component" value="Chromosome 2"/>
</dbReference>
<feature type="domain" description="RapA2 cadherin-like" evidence="2">
    <location>
        <begin position="1404"/>
        <end position="1474"/>
    </location>
</feature>
<dbReference type="InterPro" id="IPR040853">
    <property type="entry name" value="RapA2_cadherin-like"/>
</dbReference>
<feature type="compositionally biased region" description="Acidic residues" evidence="1">
    <location>
        <begin position="2445"/>
        <end position="2454"/>
    </location>
</feature>
<accession>F9TAY1</accession>
<evidence type="ECO:0000313" key="5">
    <source>
        <dbReference type="Proteomes" id="UP000003836"/>
    </source>
</evidence>
<dbReference type="NCBIfam" id="TIGR01965">
    <property type="entry name" value="VCBS_repeat"/>
    <property type="match status" value="27"/>
</dbReference>
<feature type="region of interest" description="Disordered" evidence="1">
    <location>
        <begin position="2445"/>
        <end position="2472"/>
    </location>
</feature>
<feature type="domain" description="RapA2 cadherin-like" evidence="2">
    <location>
        <begin position="452"/>
        <end position="528"/>
    </location>
</feature>
<dbReference type="EMBL" id="AFWI01000186">
    <property type="protein sequence ID" value="EGU49558.1"/>
    <property type="molecule type" value="Genomic_DNA"/>
</dbReference>
<feature type="domain" description="RapA2 cadherin-like" evidence="2">
    <location>
        <begin position="1955"/>
        <end position="2024"/>
    </location>
</feature>
<evidence type="ECO:0000313" key="3">
    <source>
        <dbReference type="EMBL" id="AIW17010.1"/>
    </source>
</evidence>
<feature type="domain" description="RapA2 cadherin-like" evidence="2">
    <location>
        <begin position="2761"/>
        <end position="2829"/>
    </location>
</feature>
<gene>
    <name evidence="3" type="ORF">IX91_23295</name>
    <name evidence="4" type="ORF">VITU9109_13402</name>
</gene>
<dbReference type="NCBIfam" id="NF012211">
    <property type="entry name" value="tand_rpt_95"/>
    <property type="match status" value="1"/>
</dbReference>
<dbReference type="RefSeq" id="WP_004747418.1">
    <property type="nucleotide sequence ID" value="NZ_AFWI01000186.1"/>
</dbReference>
<feature type="domain" description="RapA2 cadherin-like" evidence="2">
    <location>
        <begin position="346"/>
        <end position="422"/>
    </location>
</feature>
<evidence type="ECO:0000259" key="2">
    <source>
        <dbReference type="Pfam" id="PF17803"/>
    </source>
</evidence>
<feature type="domain" description="RapA2 cadherin-like" evidence="2">
    <location>
        <begin position="769"/>
        <end position="844"/>
    </location>
</feature>
<dbReference type="Proteomes" id="UP000003836">
    <property type="component" value="Unassembled WGS sequence"/>
</dbReference>
<dbReference type="STRING" id="1051646.IX91_23295"/>
<feature type="domain" description="RapA2 cadherin-like" evidence="2">
    <location>
        <begin position="1514"/>
        <end position="1585"/>
    </location>
</feature>
<dbReference type="Pfam" id="PF17803">
    <property type="entry name" value="Cadherin_4"/>
    <property type="match status" value="22"/>
</dbReference>
<feature type="domain" description="RapA2 cadherin-like" evidence="2">
    <location>
        <begin position="2656"/>
        <end position="2724"/>
    </location>
</feature>
<feature type="domain" description="RapA2 cadherin-like" evidence="2">
    <location>
        <begin position="2868"/>
        <end position="2936"/>
    </location>
</feature>
<feature type="domain" description="RapA2 cadherin-like" evidence="2">
    <location>
        <begin position="1743"/>
        <end position="1812"/>
    </location>
</feature>
<feature type="domain" description="RapA2 cadherin-like" evidence="2">
    <location>
        <begin position="1084"/>
        <end position="1160"/>
    </location>
</feature>
<feature type="domain" description="RapA2 cadherin-like" evidence="2">
    <location>
        <begin position="559"/>
        <end position="634"/>
    </location>
</feature>
<feature type="domain" description="RapA2 cadherin-like" evidence="2">
    <location>
        <begin position="1630"/>
        <end position="1706"/>
    </location>
</feature>
<reference evidence="4 5" key="2">
    <citation type="journal article" date="2012" name="Int. J. Syst. Evol. Microbiol.">
        <title>Vibrio caribbeanicus sp. nov., isolated from the marine sponge Scleritoderma cyanea.</title>
        <authorList>
            <person name="Hoffmann M."/>
            <person name="Monday S.R."/>
            <person name="Allard M.W."/>
            <person name="Strain E.A."/>
            <person name="Whittaker P."/>
            <person name="Naum M."/>
            <person name="McCarthy P.J."/>
            <person name="Lopez J.V."/>
            <person name="Fischer M."/>
            <person name="Brown E.W."/>
        </authorList>
    </citation>
    <scope>NUCLEOTIDE SEQUENCE [LARGE SCALE GENOMIC DNA]</scope>
    <source>
        <strain evidence="4 5">ATCC 19109</strain>
    </source>
</reference>
<evidence type="ECO:0000313" key="4">
    <source>
        <dbReference type="EMBL" id="EGU49558.1"/>
    </source>
</evidence>
<organism evidence="3 6">
    <name type="scientific">Vibrio tubiashii ATCC 19109</name>
    <dbReference type="NCBI Taxonomy" id="1051646"/>
    <lineage>
        <taxon>Bacteria</taxon>
        <taxon>Pseudomonadati</taxon>
        <taxon>Pseudomonadota</taxon>
        <taxon>Gammaproteobacteria</taxon>
        <taxon>Vibrionales</taxon>
        <taxon>Vibrionaceae</taxon>
        <taxon>Vibrio</taxon>
        <taxon>Vibrio oreintalis group</taxon>
    </lineage>
</organism>
<dbReference type="InterPro" id="IPR010221">
    <property type="entry name" value="VCBS_dom"/>
</dbReference>
<dbReference type="HOGENOM" id="CLU_224111_0_0_6"/>
<dbReference type="InterPro" id="IPR011049">
    <property type="entry name" value="Serralysin-like_metalloprot_C"/>
</dbReference>
<reference evidence="3 6" key="3">
    <citation type="submission" date="2014-08" db="EMBL/GenBank/DDBJ databases">
        <title>First Complete Genome Sequence of the Shellfish Pathogen Vibrio tubiashii.</title>
        <authorList>
            <person name="Richards G.P."/>
            <person name="Needleman D.S."/>
            <person name="Watson M.A."/>
            <person name="Bono J.L."/>
        </authorList>
    </citation>
    <scope>NUCLEOTIDE SEQUENCE [LARGE SCALE GENOMIC DNA]</scope>
    <source>
        <strain evidence="3 6">ATCC 19109</strain>
    </source>
</reference>